<evidence type="ECO:0000256" key="1">
    <source>
        <dbReference type="SAM" id="Phobius"/>
    </source>
</evidence>
<dbReference type="Gene3D" id="1.10.1760.20">
    <property type="match status" value="1"/>
</dbReference>
<dbReference type="NCBIfam" id="TIGR02359">
    <property type="entry name" value="thiW"/>
    <property type="match status" value="1"/>
</dbReference>
<name>A0ABW4SGP4_9BACL</name>
<feature type="transmembrane region" description="Helical" evidence="1">
    <location>
        <begin position="128"/>
        <end position="150"/>
    </location>
</feature>
<dbReference type="Pfam" id="PF09512">
    <property type="entry name" value="ThiW"/>
    <property type="match status" value="1"/>
</dbReference>
<organism evidence="2 3">
    <name type="scientific">Sporosarcina siberiensis</name>
    <dbReference type="NCBI Taxonomy" id="1365606"/>
    <lineage>
        <taxon>Bacteria</taxon>
        <taxon>Bacillati</taxon>
        <taxon>Bacillota</taxon>
        <taxon>Bacilli</taxon>
        <taxon>Bacillales</taxon>
        <taxon>Caryophanaceae</taxon>
        <taxon>Sporosarcina</taxon>
    </lineage>
</organism>
<reference evidence="3" key="1">
    <citation type="journal article" date="2019" name="Int. J. Syst. Evol. Microbiol.">
        <title>The Global Catalogue of Microorganisms (GCM) 10K type strain sequencing project: providing services to taxonomists for standard genome sequencing and annotation.</title>
        <authorList>
            <consortium name="The Broad Institute Genomics Platform"/>
            <consortium name="The Broad Institute Genome Sequencing Center for Infectious Disease"/>
            <person name="Wu L."/>
            <person name="Ma J."/>
        </authorList>
    </citation>
    <scope>NUCLEOTIDE SEQUENCE [LARGE SCALE GENOMIC DNA]</scope>
    <source>
        <strain evidence="3">CGMCC 4.7177</strain>
    </source>
</reference>
<gene>
    <name evidence="2" type="primary">thiW</name>
    <name evidence="2" type="ORF">ACFSFY_11100</name>
</gene>
<dbReference type="PIRSF" id="PIRSF024534">
    <property type="entry name" value="ThiW"/>
    <property type="match status" value="1"/>
</dbReference>
<protein>
    <submittedName>
        <fullName evidence="2">Energy coupling factor transporter S component ThiW</fullName>
    </submittedName>
</protein>
<evidence type="ECO:0000313" key="3">
    <source>
        <dbReference type="Proteomes" id="UP001597218"/>
    </source>
</evidence>
<dbReference type="Proteomes" id="UP001597218">
    <property type="component" value="Unassembled WGS sequence"/>
</dbReference>
<proteinExistence type="predicted"/>
<feature type="transmembrane region" description="Helical" evidence="1">
    <location>
        <begin position="72"/>
        <end position="90"/>
    </location>
</feature>
<dbReference type="EMBL" id="JBHUGI010000032">
    <property type="protein sequence ID" value="MFD1928576.1"/>
    <property type="molecule type" value="Genomic_DNA"/>
</dbReference>
<accession>A0ABW4SGP4</accession>
<keyword evidence="3" id="KW-1185">Reference proteome</keyword>
<sequence length="173" mass="18667">MNKTYKLTLTSVIVALTTLSSHLIYIPVGFTKIFPVQHLSNLLLAVLLGPWYAVSGAFVTSTLRNILGTGSIFAYPGSMIGALLAGYLFVKTKKIGFAFFGEVFGTGILGAIATYPIGVFLFGKELTLFGFIPAFMISSFTGAIIAYVLLKTLIKNKAIGGHLYENSTNNRRI</sequence>
<evidence type="ECO:0000313" key="2">
    <source>
        <dbReference type="EMBL" id="MFD1928576.1"/>
    </source>
</evidence>
<feature type="transmembrane region" description="Helical" evidence="1">
    <location>
        <begin position="12"/>
        <end position="30"/>
    </location>
</feature>
<dbReference type="RefSeq" id="WP_381538033.1">
    <property type="nucleotide sequence ID" value="NZ_JBHUGI010000032.1"/>
</dbReference>
<keyword evidence="1" id="KW-0812">Transmembrane</keyword>
<feature type="transmembrane region" description="Helical" evidence="1">
    <location>
        <begin position="97"/>
        <end position="122"/>
    </location>
</feature>
<keyword evidence="1" id="KW-0472">Membrane</keyword>
<dbReference type="InterPro" id="IPR012652">
    <property type="entry name" value="ThiW"/>
</dbReference>
<comment type="caution">
    <text evidence="2">The sequence shown here is derived from an EMBL/GenBank/DDBJ whole genome shotgun (WGS) entry which is preliminary data.</text>
</comment>
<keyword evidence="1" id="KW-1133">Transmembrane helix</keyword>